<dbReference type="Proteomes" id="UP000553766">
    <property type="component" value="Unassembled WGS sequence"/>
</dbReference>
<proteinExistence type="predicted"/>
<reference evidence="2 3" key="1">
    <citation type="submission" date="2020-08" db="EMBL/GenBank/DDBJ databases">
        <title>Genomic Encyclopedia of Type Strains, Phase IV (KMG-IV): sequencing the most valuable type-strain genomes for metagenomic binning, comparative biology and taxonomic classification.</title>
        <authorList>
            <person name="Goeker M."/>
        </authorList>
    </citation>
    <scope>NUCLEOTIDE SEQUENCE [LARGE SCALE GENOMIC DNA]</scope>
    <source>
        <strain evidence="2 3">DSM 103377</strain>
    </source>
</reference>
<protein>
    <recommendedName>
        <fullName evidence="4">Stringent starvation protein B</fullName>
    </recommendedName>
</protein>
<dbReference type="Pfam" id="PF04386">
    <property type="entry name" value="SspB"/>
    <property type="match status" value="1"/>
</dbReference>
<accession>A0A840WPV5</accession>
<dbReference type="Gene3D" id="2.30.30.220">
    <property type="entry name" value="SspB-like"/>
    <property type="match status" value="1"/>
</dbReference>
<evidence type="ECO:0000313" key="3">
    <source>
        <dbReference type="Proteomes" id="UP000553766"/>
    </source>
</evidence>
<dbReference type="RefSeq" id="WP_184010572.1">
    <property type="nucleotide sequence ID" value="NZ_JACIJS010000004.1"/>
</dbReference>
<dbReference type="InterPro" id="IPR036760">
    <property type="entry name" value="SspB-like_sf"/>
</dbReference>
<comment type="caution">
    <text evidence="2">The sequence shown here is derived from an EMBL/GenBank/DDBJ whole genome shotgun (WGS) entry which is preliminary data.</text>
</comment>
<dbReference type="AlphaFoldDB" id="A0A840WPV5"/>
<dbReference type="EMBL" id="JACIJS010000004">
    <property type="protein sequence ID" value="MBB5515682.1"/>
    <property type="molecule type" value="Genomic_DNA"/>
</dbReference>
<keyword evidence="3" id="KW-1185">Reference proteome</keyword>
<evidence type="ECO:0000256" key="1">
    <source>
        <dbReference type="SAM" id="MobiDB-lite"/>
    </source>
</evidence>
<dbReference type="SUPFAM" id="SSF101738">
    <property type="entry name" value="SspB-like"/>
    <property type="match status" value="1"/>
</dbReference>
<evidence type="ECO:0000313" key="2">
    <source>
        <dbReference type="EMBL" id="MBB5515682.1"/>
    </source>
</evidence>
<sequence>MSKIDYGRLMHDALRQLMASVLERVAADGLPGDHHFYITFDTGHPDVEIADWLMERYPEEMTIVIQNWFDNLTVKPDHFTITLNFGNNPEPLVIPFDAVKTFVDPSVEFGLRFDPSDDELEEEFYDDELDLPDDDAKPAKPEGSAEVVSLDTFRKS</sequence>
<evidence type="ECO:0008006" key="4">
    <source>
        <dbReference type="Google" id="ProtNLM"/>
    </source>
</evidence>
<organism evidence="2 3">
    <name type="scientific">Rubricella aquisinus</name>
    <dbReference type="NCBI Taxonomy" id="2028108"/>
    <lineage>
        <taxon>Bacteria</taxon>
        <taxon>Pseudomonadati</taxon>
        <taxon>Pseudomonadota</taxon>
        <taxon>Alphaproteobacteria</taxon>
        <taxon>Rhodobacterales</taxon>
        <taxon>Paracoccaceae</taxon>
        <taxon>Rubricella</taxon>
    </lineage>
</organism>
<name>A0A840WPV5_9RHOB</name>
<dbReference type="InterPro" id="IPR007481">
    <property type="entry name" value="SspB"/>
</dbReference>
<gene>
    <name evidence="2" type="ORF">FHS89_001694</name>
</gene>
<feature type="region of interest" description="Disordered" evidence="1">
    <location>
        <begin position="129"/>
        <end position="156"/>
    </location>
</feature>